<evidence type="ECO:0000256" key="4">
    <source>
        <dbReference type="ARBA" id="ARBA00022547"/>
    </source>
</evidence>
<keyword evidence="4" id="KW-0138">CF(0)</keyword>
<evidence type="ECO:0000256" key="2">
    <source>
        <dbReference type="ARBA" id="ARBA00006810"/>
    </source>
</evidence>
<dbReference type="GO" id="GO:0005743">
    <property type="term" value="C:mitochondrial inner membrane"/>
    <property type="evidence" value="ECO:0007669"/>
    <property type="project" value="UniProtKB-SubCell"/>
</dbReference>
<evidence type="ECO:0000256" key="12">
    <source>
        <dbReference type="SAM" id="Phobius"/>
    </source>
</evidence>
<dbReference type="InterPro" id="IPR035908">
    <property type="entry name" value="F0_ATP_A_sf"/>
</dbReference>
<evidence type="ECO:0000256" key="8">
    <source>
        <dbReference type="ARBA" id="ARBA00023065"/>
    </source>
</evidence>
<organism evidence="13">
    <name type="scientific">Diximermis spiculatus</name>
    <dbReference type="NCBI Taxonomy" id="3313489"/>
    <lineage>
        <taxon>Eukaryota</taxon>
        <taxon>Metazoa</taxon>
        <taxon>Ecdysozoa</taxon>
        <taxon>Nematoda</taxon>
        <taxon>Enoplea</taxon>
        <taxon>Dorylaimia</taxon>
        <taxon>Mermithida</taxon>
        <taxon>Mermithoidea</taxon>
        <taxon>Mermithidae</taxon>
        <taxon>Diximermis</taxon>
    </lineage>
</organism>
<evidence type="ECO:0000256" key="11">
    <source>
        <dbReference type="RuleBase" id="RU004450"/>
    </source>
</evidence>
<keyword evidence="8" id="KW-0406">Ion transport</keyword>
<dbReference type="PRINTS" id="PR00123">
    <property type="entry name" value="ATPASEA"/>
</dbReference>
<protein>
    <recommendedName>
        <fullName evidence="11">ATP synthase subunit a</fullName>
    </recommendedName>
</protein>
<keyword evidence="3" id="KW-0813">Transport</keyword>
<proteinExistence type="inferred from homology"/>
<keyword evidence="10" id="KW-0066">ATP synthesis</keyword>
<evidence type="ECO:0000256" key="1">
    <source>
        <dbReference type="ARBA" id="ARBA00004141"/>
    </source>
</evidence>
<feature type="transmembrane region" description="Helical" evidence="12">
    <location>
        <begin position="170"/>
        <end position="194"/>
    </location>
</feature>
<name>Q1HBB9_9BILA</name>
<keyword evidence="6" id="KW-0375">Hydrogen ion transport</keyword>
<dbReference type="InterPro" id="IPR000568">
    <property type="entry name" value="ATP_synth_F0_asu"/>
</dbReference>
<evidence type="ECO:0000256" key="6">
    <source>
        <dbReference type="ARBA" id="ARBA00022781"/>
    </source>
</evidence>
<comment type="subcellular location">
    <subcellularLocation>
        <location evidence="1">Membrane</location>
        <topology evidence="1">Multi-pass membrane protein</topology>
    </subcellularLocation>
    <subcellularLocation>
        <location evidence="11">Mitochondrion inner membrane</location>
        <topology evidence="11">Multi-pass membrane protein</topology>
    </subcellularLocation>
</comment>
<dbReference type="NCBIfam" id="TIGR01131">
    <property type="entry name" value="ATP_synt_6_or_A"/>
    <property type="match status" value="1"/>
</dbReference>
<dbReference type="Gene3D" id="1.20.120.220">
    <property type="entry name" value="ATP synthase, F0 complex, subunit A"/>
    <property type="match status" value="1"/>
</dbReference>
<evidence type="ECO:0000256" key="9">
    <source>
        <dbReference type="ARBA" id="ARBA00023136"/>
    </source>
</evidence>
<keyword evidence="5 12" id="KW-0812">Transmembrane</keyword>
<dbReference type="EMBL" id="DQ520860">
    <property type="protein sequence ID" value="ABF48174.1"/>
    <property type="molecule type" value="Genomic_DNA"/>
</dbReference>
<feature type="transmembrane region" description="Helical" evidence="12">
    <location>
        <begin position="85"/>
        <end position="102"/>
    </location>
</feature>
<feature type="transmembrane region" description="Helical" evidence="12">
    <location>
        <begin position="36"/>
        <end position="54"/>
    </location>
</feature>
<dbReference type="Pfam" id="PF00119">
    <property type="entry name" value="ATP-synt_A"/>
    <property type="match status" value="1"/>
</dbReference>
<dbReference type="RefSeq" id="YP_615051.1">
    <property type="nucleotide sequence ID" value="NC_008047.1"/>
</dbReference>
<comment type="similarity">
    <text evidence="2">Belongs to the ATPase A chain family.</text>
</comment>
<sequence>MVMIGYFSFSFKVNWFTNYYKLINKMIIPFHFFNDYMSNWLMLCLLVIPFHLYIKPDLNMVSLTVMLLLNVLGLVPYSWSWASYYWSVLILSILLFLMILLFNFSKQTNKFLSHLLPNGSPIFLWNILIILETISFLIRPITLSLRLTCNMMAGHIVLSLVSNNMLTAMLIFYFELLVSIIQSHIFFILVNVYFKEM</sequence>
<evidence type="ECO:0000256" key="5">
    <source>
        <dbReference type="ARBA" id="ARBA00022692"/>
    </source>
</evidence>
<dbReference type="InterPro" id="IPR045083">
    <property type="entry name" value="ATP_synth_F0_asu_bact/mt"/>
</dbReference>
<dbReference type="GeneID" id="4078885"/>
<evidence type="ECO:0000313" key="13">
    <source>
        <dbReference type="EMBL" id="ABF48174.1"/>
    </source>
</evidence>
<dbReference type="GO" id="GO:0046933">
    <property type="term" value="F:proton-transporting ATP synthase activity, rotational mechanism"/>
    <property type="evidence" value="ECO:0007669"/>
    <property type="project" value="TreeGrafter"/>
</dbReference>
<keyword evidence="13" id="KW-0496">Mitochondrion</keyword>
<gene>
    <name evidence="13" type="primary">atp6</name>
</gene>
<keyword evidence="9 12" id="KW-0472">Membrane</keyword>
<feature type="transmembrane region" description="Helical" evidence="12">
    <location>
        <begin position="61"/>
        <end position="79"/>
    </location>
</feature>
<dbReference type="PANTHER" id="PTHR11410:SF0">
    <property type="entry name" value="ATP SYNTHASE SUBUNIT A"/>
    <property type="match status" value="1"/>
</dbReference>
<dbReference type="EMBL" id="DQ520859">
    <property type="protein sequence ID" value="ABF48162.1"/>
    <property type="molecule type" value="Genomic_DNA"/>
</dbReference>
<reference evidence="13" key="1">
    <citation type="submission" date="2006-04" db="EMBL/GenBank/DDBJ databases">
        <authorList>
            <person name="Tang S."/>
            <person name="Hyman B."/>
        </authorList>
    </citation>
    <scope>NUCLEOTIDE SEQUENCE</scope>
</reference>
<evidence type="ECO:0000256" key="7">
    <source>
        <dbReference type="ARBA" id="ARBA00022989"/>
    </source>
</evidence>
<feature type="transmembrane region" description="Helical" evidence="12">
    <location>
        <begin position="123"/>
        <end position="142"/>
    </location>
</feature>
<dbReference type="PANTHER" id="PTHR11410">
    <property type="entry name" value="ATP SYNTHASE SUBUNIT A"/>
    <property type="match status" value="1"/>
</dbReference>
<accession>Q1HBB9</accession>
<dbReference type="AlphaFoldDB" id="Q1HBB9"/>
<dbReference type="GO" id="GO:0045259">
    <property type="term" value="C:proton-transporting ATP synthase complex"/>
    <property type="evidence" value="ECO:0007669"/>
    <property type="project" value="UniProtKB-KW"/>
</dbReference>
<keyword evidence="7 12" id="KW-1133">Transmembrane helix</keyword>
<evidence type="ECO:0000256" key="10">
    <source>
        <dbReference type="ARBA" id="ARBA00023310"/>
    </source>
</evidence>
<dbReference type="CDD" id="cd00310">
    <property type="entry name" value="ATP-synt_Fo_a_6"/>
    <property type="match status" value="1"/>
</dbReference>
<dbReference type="SUPFAM" id="SSF81336">
    <property type="entry name" value="F1F0 ATP synthase subunit A"/>
    <property type="match status" value="1"/>
</dbReference>
<evidence type="ECO:0000256" key="3">
    <source>
        <dbReference type="ARBA" id="ARBA00022448"/>
    </source>
</evidence>
<geneLocation type="mitochondrion" evidence="13"/>